<dbReference type="Proteomes" id="UP000039046">
    <property type="component" value="Unassembled WGS sequence"/>
</dbReference>
<keyword evidence="2 3" id="KW-0040">ANK repeat</keyword>
<dbReference type="PANTHER" id="PTHR24126">
    <property type="entry name" value="ANKYRIN REPEAT, PH AND SEC7 DOMAIN CONTAINING PROTEIN SECG-RELATED"/>
    <property type="match status" value="1"/>
</dbReference>
<dbReference type="OrthoDB" id="4951058at2759"/>
<dbReference type="Gene3D" id="1.25.40.20">
    <property type="entry name" value="Ankyrin repeat-containing domain"/>
    <property type="match status" value="3"/>
</dbReference>
<gene>
    <name evidence="4" type="ORF">VHEMI05020</name>
</gene>
<evidence type="ECO:0000313" key="4">
    <source>
        <dbReference type="EMBL" id="CEJ89160.1"/>
    </source>
</evidence>
<accession>A0A0A1TFN3</accession>
<feature type="repeat" description="ANK" evidence="3">
    <location>
        <begin position="488"/>
        <end position="520"/>
    </location>
</feature>
<dbReference type="PANTHER" id="PTHR24126:SF14">
    <property type="entry name" value="ANK_REP_REGION DOMAIN-CONTAINING PROTEIN"/>
    <property type="match status" value="1"/>
</dbReference>
<sequence length="641" mass="70017">MTTTIPRDILVHLFQYLTRINEVYVCTQVCQAWYGPAIRALYLLDAKQERRAMKLALEEKNAPAIVEWTQLTPGYISRLSELRSAIRYGRTKFAEAMLNTPIIVEIWRRSGHDSQILLLEACLRNNLDIVLRLLEMQSSSGVTWDYTDCSPLVAACAVHKDSKTPRVLYRASNQLSEASLQEFLLASYLPGQISPQIVSALLQAGYPANTPPGSPSHPLHLAVDAEDEGMASLLIKHGADVNFKAINGYTPLSVAIWIDSWPMIQLLTAHGADWHFLTDAGSNALHMTKSVAVTKVALEKGVPMEAIRHAPPKVGRPAIEVTPLMRACERGISEVAMFLIEQGANIHVQNKGGFTLVHSAACAGMVDVLKAVLDRGLDINGLDWKWRWSALHRAASLGDVAMAEVLLSLGADVNVRSGRRGTPFLLASTEAMIRLLVSHGAAVDCRMSTFVFTRLHALAGRNGLQDKDLPIMELLLQLGASPNTIGRLESSPVYLAIRNGTTAVLKVLLAYGAEVDKPGDVQWTPLMYVCANGGDIAKARLLLEAGANVNAKGWPRRPPHKEKCITPLLLIAELPHSMAAKSDLVKLLLDAGADLQHTATYLSKQKLAELVDILLQLGYKSEVEMLLSLNAETSQEAQIST</sequence>
<dbReference type="AlphaFoldDB" id="A0A0A1TFN3"/>
<dbReference type="SMART" id="SM00248">
    <property type="entry name" value="ANK"/>
    <property type="match status" value="11"/>
</dbReference>
<feature type="repeat" description="ANK" evidence="3">
    <location>
        <begin position="389"/>
        <end position="418"/>
    </location>
</feature>
<dbReference type="PROSITE" id="PS50088">
    <property type="entry name" value="ANK_REPEAT"/>
    <property type="match status" value="5"/>
</dbReference>
<dbReference type="SUPFAM" id="SSF48403">
    <property type="entry name" value="Ankyrin repeat"/>
    <property type="match status" value="2"/>
</dbReference>
<dbReference type="EMBL" id="CDHN01000002">
    <property type="protein sequence ID" value="CEJ89160.1"/>
    <property type="molecule type" value="Genomic_DNA"/>
</dbReference>
<keyword evidence="1" id="KW-0677">Repeat</keyword>
<dbReference type="STRING" id="1531966.A0A0A1TFN3"/>
<evidence type="ECO:0000256" key="2">
    <source>
        <dbReference type="ARBA" id="ARBA00023043"/>
    </source>
</evidence>
<dbReference type="PROSITE" id="PS50297">
    <property type="entry name" value="ANK_REP_REGION"/>
    <property type="match status" value="5"/>
</dbReference>
<dbReference type="HOGENOM" id="CLU_427101_0_0_1"/>
<evidence type="ECO:0000256" key="3">
    <source>
        <dbReference type="PROSITE-ProRule" id="PRU00023"/>
    </source>
</evidence>
<evidence type="ECO:0000256" key="1">
    <source>
        <dbReference type="ARBA" id="ARBA00022737"/>
    </source>
</evidence>
<proteinExistence type="predicted"/>
<dbReference type="Pfam" id="PF12796">
    <property type="entry name" value="Ank_2"/>
    <property type="match status" value="3"/>
</dbReference>
<feature type="repeat" description="ANK" evidence="3">
    <location>
        <begin position="214"/>
        <end position="246"/>
    </location>
</feature>
<keyword evidence="5" id="KW-1185">Reference proteome</keyword>
<feature type="repeat" description="ANK" evidence="3">
    <location>
        <begin position="352"/>
        <end position="384"/>
    </location>
</feature>
<dbReference type="InterPro" id="IPR002110">
    <property type="entry name" value="Ankyrin_rpt"/>
</dbReference>
<feature type="repeat" description="ANK" evidence="3">
    <location>
        <begin position="319"/>
        <end position="351"/>
    </location>
</feature>
<protein>
    <submittedName>
        <fullName evidence="4">Uncharacterized protein</fullName>
    </submittedName>
</protein>
<organism evidence="4 5">
    <name type="scientific">[Torrubiella] hemipterigena</name>
    <dbReference type="NCBI Taxonomy" id="1531966"/>
    <lineage>
        <taxon>Eukaryota</taxon>
        <taxon>Fungi</taxon>
        <taxon>Dikarya</taxon>
        <taxon>Ascomycota</taxon>
        <taxon>Pezizomycotina</taxon>
        <taxon>Sordariomycetes</taxon>
        <taxon>Hypocreomycetidae</taxon>
        <taxon>Hypocreales</taxon>
        <taxon>Clavicipitaceae</taxon>
        <taxon>Clavicipitaceae incertae sedis</taxon>
        <taxon>'Torrubiella' clade</taxon>
    </lineage>
</organism>
<evidence type="ECO:0000313" key="5">
    <source>
        <dbReference type="Proteomes" id="UP000039046"/>
    </source>
</evidence>
<dbReference type="InterPro" id="IPR036770">
    <property type="entry name" value="Ankyrin_rpt-contain_sf"/>
</dbReference>
<reference evidence="4 5" key="1">
    <citation type="journal article" date="2015" name="Genome Announc.">
        <title>Draft Genome Sequence and Gene Annotation of the Entomopathogenic Fungus Verticillium hemipterigenum.</title>
        <authorList>
            <person name="Horn F."/>
            <person name="Habel A."/>
            <person name="Scharf D.H."/>
            <person name="Dworschak J."/>
            <person name="Brakhage A.A."/>
            <person name="Guthke R."/>
            <person name="Hertweck C."/>
            <person name="Linde J."/>
        </authorList>
    </citation>
    <scope>NUCLEOTIDE SEQUENCE [LARGE SCALE GENOMIC DNA]</scope>
</reference>
<name>A0A0A1TFN3_9HYPO</name>